<sequence length="236" mass="26266">MLDRLPHLGPRNERWPHNSLLGCCVGVRTREQHSRRQLTAAGTPQGSVLRPQLFLYCVDDLLHRLDNIYSASTLMYAHELTLLASGADIHACAAAMQPALSLITTWAAEHNLKINGDKSEAALFYTSSHTRSDEDTADLHLGSGNLRIQSRPVRLLDTTIGRLINFGTHASTVASKQTMSRRYELRQVAKAGASHHTMRSFSVGCIHSVLFHNGETIVSCLAHTYLHNMEVRYRNS</sequence>
<evidence type="ECO:0000313" key="3">
    <source>
        <dbReference type="Proteomes" id="UP000007350"/>
    </source>
</evidence>
<gene>
    <name evidence="2" type="ORF">MOQ_002179</name>
</gene>
<proteinExistence type="predicted"/>
<feature type="domain" description="Reverse transcriptase" evidence="1">
    <location>
        <begin position="1"/>
        <end position="160"/>
    </location>
</feature>
<name>K2NRQ5_TRYCR</name>
<dbReference type="Pfam" id="PF00078">
    <property type="entry name" value="RVT_1"/>
    <property type="match status" value="1"/>
</dbReference>
<dbReference type="EMBL" id="AHKC01008743">
    <property type="protein sequence ID" value="EKF37626.1"/>
    <property type="molecule type" value="Genomic_DNA"/>
</dbReference>
<reference evidence="2 3" key="1">
    <citation type="journal article" date="2012" name="BMC Genomics">
        <title>Comparative genomic analysis of human infective Trypanosoma cruzi lineages with the bat-restricted subspecies T. cruzi marinkellei.</title>
        <authorList>
            <person name="Franzen O."/>
            <person name="Talavera-Lopez C."/>
            <person name="Ochaya S."/>
            <person name="Butler C.E."/>
            <person name="Messenger L.A."/>
            <person name="Lewis M.D."/>
            <person name="Llewellyn M.S."/>
            <person name="Marinkelle C.J."/>
            <person name="Tyler K.M."/>
            <person name="Miles M.A."/>
            <person name="Andersson B."/>
        </authorList>
    </citation>
    <scope>NUCLEOTIDE SEQUENCE [LARGE SCALE GENOMIC DNA]</scope>
    <source>
        <strain evidence="2 3">B7</strain>
    </source>
</reference>
<organism evidence="2 3">
    <name type="scientific">Trypanosoma cruzi marinkellei</name>
    <dbReference type="NCBI Taxonomy" id="85056"/>
    <lineage>
        <taxon>Eukaryota</taxon>
        <taxon>Discoba</taxon>
        <taxon>Euglenozoa</taxon>
        <taxon>Kinetoplastea</taxon>
        <taxon>Metakinetoplastina</taxon>
        <taxon>Trypanosomatida</taxon>
        <taxon>Trypanosomatidae</taxon>
        <taxon>Trypanosoma</taxon>
        <taxon>Schizotrypanum</taxon>
    </lineage>
</organism>
<evidence type="ECO:0000259" key="1">
    <source>
        <dbReference type="PROSITE" id="PS50878"/>
    </source>
</evidence>
<evidence type="ECO:0000313" key="2">
    <source>
        <dbReference type="EMBL" id="EKF37626.1"/>
    </source>
</evidence>
<dbReference type="OrthoDB" id="10014409at2759"/>
<dbReference type="Proteomes" id="UP000007350">
    <property type="component" value="Unassembled WGS sequence"/>
</dbReference>
<accession>K2NRQ5</accession>
<keyword evidence="3" id="KW-1185">Reference proteome</keyword>
<comment type="caution">
    <text evidence="2">The sequence shown here is derived from an EMBL/GenBank/DDBJ whole genome shotgun (WGS) entry which is preliminary data.</text>
</comment>
<dbReference type="AlphaFoldDB" id="K2NRQ5"/>
<protein>
    <recommendedName>
        <fullName evidence="1">Reverse transcriptase domain-containing protein</fullName>
    </recommendedName>
</protein>
<dbReference type="PROSITE" id="PS50878">
    <property type="entry name" value="RT_POL"/>
    <property type="match status" value="1"/>
</dbReference>
<dbReference type="InterPro" id="IPR000477">
    <property type="entry name" value="RT_dom"/>
</dbReference>